<dbReference type="PANTHER" id="PTHR13647:SF4">
    <property type="entry name" value="INSULIN-LIKE PEPTIDE 1-RELATED"/>
    <property type="match status" value="1"/>
</dbReference>
<evidence type="ECO:0000256" key="6">
    <source>
        <dbReference type="RuleBase" id="RU000406"/>
    </source>
</evidence>
<feature type="domain" description="Insulin-like" evidence="8">
    <location>
        <begin position="21"/>
        <end position="115"/>
    </location>
</feature>
<dbReference type="CDD" id="cd04366">
    <property type="entry name" value="IlGF_insulin_bombyxin_like"/>
    <property type="match status" value="1"/>
</dbReference>
<dbReference type="PROSITE" id="PS00262">
    <property type="entry name" value="INSULIN"/>
    <property type="match status" value="1"/>
</dbReference>
<organism evidence="9 10">
    <name type="scientific">Stomoxys calcitrans</name>
    <name type="common">Stable fly</name>
    <name type="synonym">Conops calcitrans</name>
    <dbReference type="NCBI Taxonomy" id="35570"/>
    <lineage>
        <taxon>Eukaryota</taxon>
        <taxon>Metazoa</taxon>
        <taxon>Ecdysozoa</taxon>
        <taxon>Arthropoda</taxon>
        <taxon>Hexapoda</taxon>
        <taxon>Insecta</taxon>
        <taxon>Pterygota</taxon>
        <taxon>Neoptera</taxon>
        <taxon>Endopterygota</taxon>
        <taxon>Diptera</taxon>
        <taxon>Brachycera</taxon>
        <taxon>Muscomorpha</taxon>
        <taxon>Muscoidea</taxon>
        <taxon>Muscidae</taxon>
        <taxon>Stomoxys</taxon>
    </lineage>
</organism>
<evidence type="ECO:0000256" key="5">
    <source>
        <dbReference type="ARBA" id="ARBA00023157"/>
    </source>
</evidence>
<evidence type="ECO:0000256" key="2">
    <source>
        <dbReference type="ARBA" id="ARBA00011207"/>
    </source>
</evidence>
<dbReference type="PANTHER" id="PTHR13647">
    <property type="entry name" value="INSULIN-LIKE PEPTIDE 2-RELATED"/>
    <property type="match status" value="1"/>
</dbReference>
<dbReference type="GO" id="GO:0005576">
    <property type="term" value="C:extracellular region"/>
    <property type="evidence" value="ECO:0007669"/>
    <property type="project" value="UniProtKB-SubCell"/>
</dbReference>
<dbReference type="PIRSF" id="PIRSF018431">
    <property type="entry name" value="Molluscan_insulin_rel_peptide"/>
    <property type="match status" value="1"/>
</dbReference>
<keyword evidence="6" id="KW-0964">Secreted</keyword>
<dbReference type="AlphaFoldDB" id="A0A1I8NW14"/>
<dbReference type="InterPro" id="IPR036438">
    <property type="entry name" value="Insulin-like_sf"/>
</dbReference>
<protein>
    <recommendedName>
        <fullName evidence="8">Insulin-like domain-containing protein</fullName>
    </recommendedName>
</protein>
<gene>
    <name evidence="9" type="primary">106095269</name>
</gene>
<dbReference type="Proteomes" id="UP000095300">
    <property type="component" value="Unassembled WGS sequence"/>
</dbReference>
<dbReference type="InterPro" id="IPR022352">
    <property type="entry name" value="Ins/IGF/rlx"/>
</dbReference>
<dbReference type="InterPro" id="IPR016179">
    <property type="entry name" value="Insulin-like"/>
</dbReference>
<keyword evidence="3" id="KW-0165">Cleavage on pair of basic residues</keyword>
<dbReference type="PRINTS" id="PR00276">
    <property type="entry name" value="INSULINFAMLY"/>
</dbReference>
<keyword evidence="10" id="KW-1185">Reference proteome</keyword>
<keyword evidence="4 7" id="KW-0732">Signal</keyword>
<evidence type="ECO:0000259" key="8">
    <source>
        <dbReference type="SMART" id="SM00078"/>
    </source>
</evidence>
<evidence type="ECO:0000256" key="3">
    <source>
        <dbReference type="ARBA" id="ARBA00022685"/>
    </source>
</evidence>
<evidence type="ECO:0000256" key="7">
    <source>
        <dbReference type="SAM" id="SignalP"/>
    </source>
</evidence>
<accession>A0A1I8NW14</accession>
<reference evidence="9" key="1">
    <citation type="submission" date="2020-05" db="UniProtKB">
        <authorList>
            <consortium name="EnsemblMetazoa"/>
        </authorList>
    </citation>
    <scope>IDENTIFICATION</scope>
    <source>
        <strain evidence="9">USDA</strain>
    </source>
</reference>
<evidence type="ECO:0000256" key="1">
    <source>
        <dbReference type="ARBA" id="ARBA00009034"/>
    </source>
</evidence>
<evidence type="ECO:0000313" key="9">
    <source>
        <dbReference type="EnsemblMetazoa" id="SCAU002516-PA"/>
    </source>
</evidence>
<dbReference type="VEuPathDB" id="VectorBase:SCAU002516"/>
<sequence length="116" mass="13134">MTALRLLFFVALFYQIQSEEIRVCGTSLSQLLHSVCVNGYNGKILNKKSSDQPAMNLREFFKDEGPSQPDSLLMQIFSIHSSNTAAKTRRDYGYTGVYDECCRKACSLEELVSYCI</sequence>
<proteinExistence type="inferred from homology"/>
<comment type="subunit">
    <text evidence="2">Heterodimer of a B chain and an A chain linked by two disulfide bonds.</text>
</comment>
<keyword evidence="5" id="KW-1015">Disulfide bond</keyword>
<dbReference type="SUPFAM" id="SSF56994">
    <property type="entry name" value="Insulin-like"/>
    <property type="match status" value="1"/>
</dbReference>
<dbReference type="Pfam" id="PF00049">
    <property type="entry name" value="Insulin"/>
    <property type="match status" value="1"/>
</dbReference>
<dbReference type="STRING" id="35570.A0A1I8NW14"/>
<dbReference type="SMART" id="SM00078">
    <property type="entry name" value="IlGF"/>
    <property type="match status" value="1"/>
</dbReference>
<dbReference type="Gene3D" id="1.10.100.10">
    <property type="entry name" value="Insulin-like"/>
    <property type="match status" value="1"/>
</dbReference>
<feature type="chain" id="PRO_5009325607" description="Insulin-like domain-containing protein" evidence="7">
    <location>
        <begin position="19"/>
        <end position="116"/>
    </location>
</feature>
<dbReference type="GO" id="GO:0005179">
    <property type="term" value="F:hormone activity"/>
    <property type="evidence" value="ECO:0007669"/>
    <property type="project" value="InterPro"/>
</dbReference>
<dbReference type="EnsemblMetazoa" id="SCAU002516-RA">
    <property type="protein sequence ID" value="SCAU002516-PA"/>
    <property type="gene ID" value="SCAU002516"/>
</dbReference>
<comment type="similarity">
    <text evidence="1 6">Belongs to the insulin family.</text>
</comment>
<dbReference type="InterPro" id="IPR022353">
    <property type="entry name" value="Insulin_CS"/>
</dbReference>
<name>A0A1I8NW14_STOCA</name>
<evidence type="ECO:0000256" key="4">
    <source>
        <dbReference type="ARBA" id="ARBA00022729"/>
    </source>
</evidence>
<comment type="subcellular location">
    <subcellularLocation>
        <location evidence="6">Secreted</location>
    </subcellularLocation>
</comment>
<evidence type="ECO:0000313" key="10">
    <source>
        <dbReference type="Proteomes" id="UP000095300"/>
    </source>
</evidence>
<feature type="signal peptide" evidence="7">
    <location>
        <begin position="1"/>
        <end position="18"/>
    </location>
</feature>